<keyword evidence="3" id="KW-1185">Reference proteome</keyword>
<feature type="compositionally biased region" description="Acidic residues" evidence="1">
    <location>
        <begin position="185"/>
        <end position="197"/>
    </location>
</feature>
<dbReference type="Proteomes" id="UP001221757">
    <property type="component" value="Unassembled WGS sequence"/>
</dbReference>
<gene>
    <name evidence="2" type="ORF">B0H17DRAFT_711685</name>
</gene>
<feature type="compositionally biased region" description="Low complexity" evidence="1">
    <location>
        <begin position="398"/>
        <end position="407"/>
    </location>
</feature>
<feature type="region of interest" description="Disordered" evidence="1">
    <location>
        <begin position="172"/>
        <end position="331"/>
    </location>
</feature>
<feature type="region of interest" description="Disordered" evidence="1">
    <location>
        <begin position="360"/>
        <end position="451"/>
    </location>
</feature>
<sequence>MPVRADPSAHDPSAPHPPSTPPRLPMLLTLPGSPLLLSPVATPAGQPTPVSLPVPASLLKMHLRQGSSLFTPNASAPATPDHPIRTDRDAATVSKTSYFEMQDEDTGVEQSQNAKELLQPAAMVDDPSADLGTAIEQTDPVVEVQEELTYGQQHAVPEAELQQSTSIEEISTGVASEEIHTEPTETVEEALPQDDESAAAPDQESTVTAELIDLPSRAEEMDDQVVVIESEATSSVPHEEDHGASFSPNEISSTLDAAGTSASNTVPLPDLADGSPPPVEHHQPMGRDESEAPSPAAGDEEKADVDDEIAAVTSDNDAGDSDEMLLQYPSESDVQVIQNSVGDVDEMVLQYPFESDVKAAADVEVEEQTISVDAGDDNSEESETDADGDDDPDHEDSSSASSVIAEVDVGETVDKKSEELVANAASDEPSSPTSQDSTMKEEKVPADFSGPRPEADVIFLTRWKMFKWFLHRTNPQKPQMFLRKKTAQQSQGTRMRRWSVPARSILSRFLRLLPTLPTNLQTTSLSIRRRRL</sequence>
<evidence type="ECO:0000256" key="1">
    <source>
        <dbReference type="SAM" id="MobiDB-lite"/>
    </source>
</evidence>
<feature type="compositionally biased region" description="Basic and acidic residues" evidence="1">
    <location>
        <begin position="279"/>
        <end position="290"/>
    </location>
</feature>
<feature type="compositionally biased region" description="Pro residues" evidence="1">
    <location>
        <begin position="14"/>
        <end position="24"/>
    </location>
</feature>
<feature type="compositionally biased region" description="Polar residues" evidence="1">
    <location>
        <begin position="428"/>
        <end position="437"/>
    </location>
</feature>
<proteinExistence type="predicted"/>
<comment type="caution">
    <text evidence="2">The sequence shown here is derived from an EMBL/GenBank/DDBJ whole genome shotgun (WGS) entry which is preliminary data.</text>
</comment>
<feature type="region of interest" description="Disordered" evidence="1">
    <location>
        <begin position="1"/>
        <end position="32"/>
    </location>
</feature>
<feature type="compositionally biased region" description="Acidic residues" evidence="1">
    <location>
        <begin position="374"/>
        <end position="394"/>
    </location>
</feature>
<feature type="compositionally biased region" description="Low complexity" evidence="1">
    <location>
        <begin position="1"/>
        <end position="12"/>
    </location>
</feature>
<protein>
    <submittedName>
        <fullName evidence="2">Uncharacterized protein</fullName>
    </submittedName>
</protein>
<name>A0AAD7GDY9_MYCRO</name>
<organism evidence="2 3">
    <name type="scientific">Mycena rosella</name>
    <name type="common">Pink bonnet</name>
    <name type="synonym">Agaricus rosellus</name>
    <dbReference type="NCBI Taxonomy" id="1033263"/>
    <lineage>
        <taxon>Eukaryota</taxon>
        <taxon>Fungi</taxon>
        <taxon>Dikarya</taxon>
        <taxon>Basidiomycota</taxon>
        <taxon>Agaricomycotina</taxon>
        <taxon>Agaricomycetes</taxon>
        <taxon>Agaricomycetidae</taxon>
        <taxon>Agaricales</taxon>
        <taxon>Marasmiineae</taxon>
        <taxon>Mycenaceae</taxon>
        <taxon>Mycena</taxon>
    </lineage>
</organism>
<dbReference type="AlphaFoldDB" id="A0AAD7GDY9"/>
<accession>A0AAD7GDY9</accession>
<evidence type="ECO:0000313" key="2">
    <source>
        <dbReference type="EMBL" id="KAJ7686472.1"/>
    </source>
</evidence>
<dbReference type="EMBL" id="JARKIE010000095">
    <property type="protein sequence ID" value="KAJ7686472.1"/>
    <property type="molecule type" value="Genomic_DNA"/>
</dbReference>
<feature type="compositionally biased region" description="Polar residues" evidence="1">
    <location>
        <begin position="246"/>
        <end position="266"/>
    </location>
</feature>
<reference evidence="2" key="1">
    <citation type="submission" date="2023-03" db="EMBL/GenBank/DDBJ databases">
        <title>Massive genome expansion in bonnet fungi (Mycena s.s.) driven by repeated elements and novel gene families across ecological guilds.</title>
        <authorList>
            <consortium name="Lawrence Berkeley National Laboratory"/>
            <person name="Harder C.B."/>
            <person name="Miyauchi S."/>
            <person name="Viragh M."/>
            <person name="Kuo A."/>
            <person name="Thoen E."/>
            <person name="Andreopoulos B."/>
            <person name="Lu D."/>
            <person name="Skrede I."/>
            <person name="Drula E."/>
            <person name="Henrissat B."/>
            <person name="Morin E."/>
            <person name="Kohler A."/>
            <person name="Barry K."/>
            <person name="LaButti K."/>
            <person name="Morin E."/>
            <person name="Salamov A."/>
            <person name="Lipzen A."/>
            <person name="Mereny Z."/>
            <person name="Hegedus B."/>
            <person name="Baldrian P."/>
            <person name="Stursova M."/>
            <person name="Weitz H."/>
            <person name="Taylor A."/>
            <person name="Grigoriev I.V."/>
            <person name="Nagy L.G."/>
            <person name="Martin F."/>
            <person name="Kauserud H."/>
        </authorList>
    </citation>
    <scope>NUCLEOTIDE SEQUENCE</scope>
    <source>
        <strain evidence="2">CBHHK067</strain>
    </source>
</reference>
<evidence type="ECO:0000313" key="3">
    <source>
        <dbReference type="Proteomes" id="UP001221757"/>
    </source>
</evidence>